<name>A0A423UC06_9BIFI</name>
<reference evidence="2 3" key="1">
    <citation type="submission" date="2018-07" db="EMBL/GenBank/DDBJ databases">
        <title>The role of parmesan cheese in vectoring bovine microbiota.</title>
        <authorList>
            <person name="Lugli G.A."/>
            <person name="Milani C."/>
        </authorList>
    </citation>
    <scope>NUCLEOTIDE SEQUENCE [LARGE SCALE GENOMIC DNA]</scope>
    <source>
        <strain evidence="2 3">BMONG18</strain>
    </source>
</reference>
<gene>
    <name evidence="2" type="ORF">BMONG18_1677</name>
</gene>
<protein>
    <submittedName>
        <fullName evidence="2">Uncharacterized protein</fullName>
    </submittedName>
</protein>
<accession>A0A423UC06</accession>
<evidence type="ECO:0000313" key="3">
    <source>
        <dbReference type="Proteomes" id="UP000285266"/>
    </source>
</evidence>
<dbReference type="AlphaFoldDB" id="A0A423UC06"/>
<evidence type="ECO:0000313" key="2">
    <source>
        <dbReference type="EMBL" id="ROT86218.1"/>
    </source>
</evidence>
<dbReference type="Proteomes" id="UP000285266">
    <property type="component" value="Unassembled WGS sequence"/>
</dbReference>
<sequence>CRVPCLWLSYQPSSRSACSPAPSRRSSGSAIKASYTLFKTVPTSAGTHQMGVHSAVGGFTRRGHGASTTRLRPVHGPSTARPRAVYGSTTARTRFSRGTVSTSGVQLARPGHGASMRHAFRAAPGESLMVLFGSVESMMIDDGVLRWSRSIHRIPTQWPVLIGRRVSGIGSCAGNDVGCAEGTSGGSPSASCRCM</sequence>
<organism evidence="2 3">
    <name type="scientific">Bifidobacterium mongoliense</name>
    <dbReference type="NCBI Taxonomy" id="518643"/>
    <lineage>
        <taxon>Bacteria</taxon>
        <taxon>Bacillati</taxon>
        <taxon>Actinomycetota</taxon>
        <taxon>Actinomycetes</taxon>
        <taxon>Bifidobacteriales</taxon>
        <taxon>Bifidobacteriaceae</taxon>
        <taxon>Bifidobacterium</taxon>
    </lineage>
</organism>
<proteinExistence type="predicted"/>
<dbReference type="EMBL" id="QRAJ01000015">
    <property type="protein sequence ID" value="ROT86218.1"/>
    <property type="molecule type" value="Genomic_DNA"/>
</dbReference>
<evidence type="ECO:0000256" key="1">
    <source>
        <dbReference type="SAM" id="MobiDB-lite"/>
    </source>
</evidence>
<comment type="caution">
    <text evidence="2">The sequence shown here is derived from an EMBL/GenBank/DDBJ whole genome shotgun (WGS) entry which is preliminary data.</text>
</comment>
<feature type="region of interest" description="Disordered" evidence="1">
    <location>
        <begin position="62"/>
        <end position="83"/>
    </location>
</feature>
<feature type="non-terminal residue" evidence="2">
    <location>
        <position position="1"/>
    </location>
</feature>